<feature type="signal peptide" evidence="1">
    <location>
        <begin position="1"/>
        <end position="27"/>
    </location>
</feature>
<gene>
    <name evidence="2" type="ORF">PLOB_00024252</name>
</gene>
<dbReference type="EMBL" id="CALNXK010000029">
    <property type="protein sequence ID" value="CAH3116149.1"/>
    <property type="molecule type" value="Genomic_DNA"/>
</dbReference>
<reference evidence="2 3" key="1">
    <citation type="submission" date="2022-05" db="EMBL/GenBank/DDBJ databases">
        <authorList>
            <consortium name="Genoscope - CEA"/>
            <person name="William W."/>
        </authorList>
    </citation>
    <scope>NUCLEOTIDE SEQUENCE [LARGE SCALE GENOMIC DNA]</scope>
</reference>
<protein>
    <recommendedName>
        <fullName evidence="4">Secreted protein</fullName>
    </recommendedName>
</protein>
<proteinExistence type="predicted"/>
<feature type="chain" id="PRO_5046452060" description="Secreted protein" evidence="1">
    <location>
        <begin position="28"/>
        <end position="79"/>
    </location>
</feature>
<organism evidence="2 3">
    <name type="scientific">Porites lobata</name>
    <dbReference type="NCBI Taxonomy" id="104759"/>
    <lineage>
        <taxon>Eukaryota</taxon>
        <taxon>Metazoa</taxon>
        <taxon>Cnidaria</taxon>
        <taxon>Anthozoa</taxon>
        <taxon>Hexacorallia</taxon>
        <taxon>Scleractinia</taxon>
        <taxon>Fungiina</taxon>
        <taxon>Poritidae</taxon>
        <taxon>Porites</taxon>
    </lineage>
</organism>
<evidence type="ECO:0000256" key="1">
    <source>
        <dbReference type="SAM" id="SignalP"/>
    </source>
</evidence>
<dbReference type="Proteomes" id="UP001159405">
    <property type="component" value="Unassembled WGS sequence"/>
</dbReference>
<keyword evidence="1" id="KW-0732">Signal</keyword>
<comment type="caution">
    <text evidence="2">The sequence shown here is derived from an EMBL/GenBank/DDBJ whole genome shotgun (WGS) entry which is preliminary data.</text>
</comment>
<evidence type="ECO:0000313" key="3">
    <source>
        <dbReference type="Proteomes" id="UP001159405"/>
    </source>
</evidence>
<evidence type="ECO:0008006" key="4">
    <source>
        <dbReference type="Google" id="ProtNLM"/>
    </source>
</evidence>
<sequence length="79" mass="8785">MKILCPMLAHCLLFSLVLFISLKDVEALIPMSGGGVNGKVRKTQALDNHYRRSICQAARSLNCKDDSESEPGMRPFKSF</sequence>
<name>A0ABN8NNC8_9CNID</name>
<evidence type="ECO:0000313" key="2">
    <source>
        <dbReference type="EMBL" id="CAH3116149.1"/>
    </source>
</evidence>
<keyword evidence="3" id="KW-1185">Reference proteome</keyword>
<accession>A0ABN8NNC8</accession>